<reference evidence="18" key="1">
    <citation type="submission" date="2017-12" db="EMBL/GenBank/DDBJ databases">
        <title>High-resolution comparative analysis of great ape genomes.</title>
        <authorList>
            <person name="Pollen A."/>
            <person name="Hastie A."/>
            <person name="Hormozdiari F."/>
            <person name="Dougherty M."/>
            <person name="Liu R."/>
            <person name="Chaisson M."/>
            <person name="Hoppe E."/>
            <person name="Hill C."/>
            <person name="Pang A."/>
            <person name="Hillier L."/>
            <person name="Baker C."/>
            <person name="Armstrong J."/>
            <person name="Shendure J."/>
            <person name="Paten B."/>
            <person name="Wilson R."/>
            <person name="Chao H."/>
            <person name="Schneider V."/>
            <person name="Ventura M."/>
            <person name="Kronenberg Z."/>
            <person name="Murali S."/>
            <person name="Gordon D."/>
            <person name="Cantsilieris S."/>
            <person name="Munson K."/>
            <person name="Nelson B."/>
            <person name="Raja A."/>
            <person name="Underwood J."/>
            <person name="Diekhans M."/>
            <person name="Fiddes I."/>
            <person name="Haussler D."/>
            <person name="Eichler E."/>
        </authorList>
    </citation>
    <scope>NUCLEOTIDE SEQUENCE [LARGE SCALE GENOMIC DNA]</scope>
    <source>
        <strain evidence="18">Susie</strain>
    </source>
</reference>
<dbReference type="Gene3D" id="3.40.50.10130">
    <property type="match status" value="1"/>
</dbReference>
<keyword evidence="5 15" id="KW-0540">Nuclease</keyword>
<evidence type="ECO:0000256" key="10">
    <source>
        <dbReference type="ARBA" id="ARBA00022842"/>
    </source>
</evidence>
<dbReference type="InterPro" id="IPR047417">
    <property type="entry name" value="WHD_MUS81"/>
</dbReference>
<evidence type="ECO:0000256" key="13">
    <source>
        <dbReference type="ARBA" id="ARBA00023242"/>
    </source>
</evidence>
<feature type="region of interest" description="Disordered" evidence="16">
    <location>
        <begin position="214"/>
        <end position="260"/>
    </location>
</feature>
<comment type="caution">
    <text evidence="18">The sequence shown here is derived from an EMBL/GenBank/DDBJ whole genome shotgun (WGS) entry which is preliminary data.</text>
</comment>
<dbReference type="Gene3D" id="1.10.150.110">
    <property type="entry name" value="DNA polymerase beta, N-terminal domain-like"/>
    <property type="match status" value="1"/>
</dbReference>
<dbReference type="InterPro" id="IPR011335">
    <property type="entry name" value="Restrct_endonuc-II-like"/>
</dbReference>
<sequence length="681" mass="74670">MHGRPTRSRLPRAPWPAAHHVSGNEKKRAPRAAEDESAAAAAGTRLNAASPGPFRVPPTNTFAPVCLVAFASPGLFKTSLHLQPPSSLRLKLTILRDLRAAKFRCSNPDSRTGGVPVPRAWSAGGPALGLMAAPVRLGRKRPLPACPNPLFVRWLTEWRDEATRSGRRTRFVFQKALRSLRRYPLPLRSGKEAKVLQHFGDGLCRMLDERLQRHRTSGGDHAPDSPSGENSPAPQGRPAEVQDSSMPVPAQPKAGGSGSYWPARHSGARVILLVLYREHVNPNGHHFLTKEELLQRCAQKAPRVAPGSARPWPALRSLLHRNLVLRTHQPARYSLTPEGLELAQKLAESEGLSLLNVGIGPKEPPGEETAVPGAASAELASEAGVQQPPLELRPGEYRVLLCVDIGETRGGGHRPELLRELQRLHVTHTVRKLHVGDFVWVAQETNPRDPASPGELVLDHIVERKRLDDLCSSIIDGRFREQKFRLKRCGLERRVYLVEEHGSVQNLSLPESTLLQAVTNTQVIDGFFVKRTADIKESAAYLALLTRGLQRLYQGHTLRSRPWGTPGNPESGAMPSPNPLCSLLTFSDFNAGAIKNKAQSVREVFARQLMQVRGVSGEKAAALVDRYSTPASLLAAYDACATPKEQETLLSTIKCGRLQRNLGPALSRTLSQLYCSYSPLT</sequence>
<name>A0A2J8TZM9_PONAB</name>
<dbReference type="AlphaFoldDB" id="A0A2J8TZM9"/>
<comment type="function">
    <text evidence="15">Interacts with EME1 to form a DNA structure-specific endonuclease with substrate preference for branched DNA structures with a 5'-end at the branch nick. Typical substrates include 3'-flap structures, D-loops, replication forks and nicked Holliday junctions. May be required in mitosis for the processing of stalled or collapsed replication fork intermediates. May be required in meiosis for the repair of meiosis-specific double strand breaks subsequent to single-end invasion (SEI).</text>
</comment>
<proteinExistence type="inferred from homology"/>
<feature type="compositionally biased region" description="Basic and acidic residues" evidence="16">
    <location>
        <begin position="22"/>
        <end position="34"/>
    </location>
</feature>
<evidence type="ECO:0000259" key="17">
    <source>
        <dbReference type="SMART" id="SM00891"/>
    </source>
</evidence>
<dbReference type="FunFam" id="3.40.50.10130:FF:000003">
    <property type="entry name" value="Crossover junction endonuclease MUS81"/>
    <property type="match status" value="1"/>
</dbReference>
<evidence type="ECO:0000256" key="14">
    <source>
        <dbReference type="ARBA" id="ARBA00093581"/>
    </source>
</evidence>
<dbReference type="PANTHER" id="PTHR13451:SF0">
    <property type="entry name" value="CROSSOVER JUNCTION ENDONUCLEASE MUS81"/>
    <property type="match status" value="1"/>
</dbReference>
<dbReference type="CDD" id="cd20074">
    <property type="entry name" value="XPF_nuclease_Mus81"/>
    <property type="match status" value="1"/>
</dbReference>
<accession>A0A2J8TZM9</accession>
<feature type="compositionally biased region" description="Low complexity" evidence="16">
    <location>
        <begin position="38"/>
        <end position="49"/>
    </location>
</feature>
<dbReference type="GO" id="GO:0031297">
    <property type="term" value="P:replication fork processing"/>
    <property type="evidence" value="ECO:0007669"/>
    <property type="project" value="UniProtKB-ARBA"/>
</dbReference>
<dbReference type="InterPro" id="IPR006166">
    <property type="entry name" value="ERCC4_domain"/>
</dbReference>
<feature type="compositionally biased region" description="Basic residues" evidence="16">
    <location>
        <begin position="1"/>
        <end position="10"/>
    </location>
</feature>
<dbReference type="GO" id="GO:0031573">
    <property type="term" value="P:mitotic intra-S DNA damage checkpoint signaling"/>
    <property type="evidence" value="ECO:0007669"/>
    <property type="project" value="TreeGrafter"/>
</dbReference>
<evidence type="ECO:0000256" key="7">
    <source>
        <dbReference type="ARBA" id="ARBA00022759"/>
    </source>
</evidence>
<evidence type="ECO:0000256" key="16">
    <source>
        <dbReference type="SAM" id="MobiDB-lite"/>
    </source>
</evidence>
<dbReference type="PANTHER" id="PTHR13451">
    <property type="entry name" value="CLASS II CROSSOVER JUNCTION ENDONUCLEASE MUS81"/>
    <property type="match status" value="1"/>
</dbReference>
<keyword evidence="6 15" id="KW-0479">Metal-binding</keyword>
<dbReference type="GO" id="GO:0048257">
    <property type="term" value="F:3'-flap endonuclease activity"/>
    <property type="evidence" value="ECO:0007669"/>
    <property type="project" value="TreeGrafter"/>
</dbReference>
<dbReference type="InterPro" id="IPR033309">
    <property type="entry name" value="Mus81"/>
</dbReference>
<evidence type="ECO:0000256" key="2">
    <source>
        <dbReference type="ARBA" id="ARBA00004604"/>
    </source>
</evidence>
<dbReference type="SUPFAM" id="SSF52980">
    <property type="entry name" value="Restriction endonuclease-like"/>
    <property type="match status" value="1"/>
</dbReference>
<evidence type="ECO:0000256" key="9">
    <source>
        <dbReference type="ARBA" id="ARBA00022801"/>
    </source>
</evidence>
<organism evidence="18">
    <name type="scientific">Pongo abelii</name>
    <name type="common">Sumatran orangutan</name>
    <name type="synonym">Pongo pygmaeus abelii</name>
    <dbReference type="NCBI Taxonomy" id="9601"/>
    <lineage>
        <taxon>Eukaryota</taxon>
        <taxon>Metazoa</taxon>
        <taxon>Chordata</taxon>
        <taxon>Craniata</taxon>
        <taxon>Vertebrata</taxon>
        <taxon>Euteleostomi</taxon>
        <taxon>Mammalia</taxon>
        <taxon>Eutheria</taxon>
        <taxon>Euarchontoglires</taxon>
        <taxon>Primates</taxon>
        <taxon>Haplorrhini</taxon>
        <taxon>Catarrhini</taxon>
        <taxon>Hominidae</taxon>
        <taxon>Pongo</taxon>
    </lineage>
</organism>
<gene>
    <name evidence="18" type="ORF">CR201_G0031442</name>
</gene>
<dbReference type="GO" id="GO:0048476">
    <property type="term" value="C:Holliday junction resolvase complex"/>
    <property type="evidence" value="ECO:0007669"/>
    <property type="project" value="UniProtKB-UniRule"/>
</dbReference>
<dbReference type="GO" id="GO:0046872">
    <property type="term" value="F:metal ion binding"/>
    <property type="evidence" value="ECO:0007669"/>
    <property type="project" value="UniProtKB-UniRule"/>
</dbReference>
<keyword evidence="11 15" id="KW-0233">DNA recombination</keyword>
<keyword evidence="8 15" id="KW-0227">DNA damage</keyword>
<dbReference type="InterPro" id="IPR042530">
    <property type="entry name" value="EME1/EME2_C"/>
</dbReference>
<dbReference type="Gene3D" id="1.10.150.670">
    <property type="entry name" value="Crossover junction endonuclease EME1, DNA-binding domain"/>
    <property type="match status" value="1"/>
</dbReference>
<dbReference type="Gene3D" id="1.10.10.10">
    <property type="entry name" value="Winged helix-like DNA-binding domain superfamily/Winged helix DNA-binding domain"/>
    <property type="match status" value="1"/>
</dbReference>
<protein>
    <recommendedName>
        <fullName evidence="15">Crossover junction endonuclease MUS81</fullName>
        <ecNumber evidence="15">3.1.22.-</ecNumber>
    </recommendedName>
</protein>
<evidence type="ECO:0000313" key="18">
    <source>
        <dbReference type="EMBL" id="PNJ38472.1"/>
    </source>
</evidence>
<evidence type="ECO:0000256" key="8">
    <source>
        <dbReference type="ARBA" id="ARBA00022763"/>
    </source>
</evidence>
<evidence type="ECO:0000256" key="4">
    <source>
        <dbReference type="ARBA" id="ARBA00022553"/>
    </source>
</evidence>
<keyword evidence="13 15" id="KW-0539">Nucleus</keyword>
<comment type="subunit">
    <text evidence="14">Part of the heterodimeric DNA structure-specific endonuclease complex MUS81-EME1. Part of the heterodimeric DNA structure-specific endonuclease complex MUS81-EME2. Interacts with BLM; may stimulate the endonuclease activity of MUS81. Interacts with SLX4/BTBD12; this interaction is direct and links the MUS81-EME1 complex to SLX4, which may coordinate the action of the structure-specific endonuclease during DNA repair. Interacts with DCLRE1B/Apollo. Interacts with RECQL5; this interaction stimulates mitotic DNA synthesis. Interacts with CHEK2.</text>
</comment>
<dbReference type="GO" id="GO:0000712">
    <property type="term" value="P:resolution of meiotic recombination intermediates"/>
    <property type="evidence" value="ECO:0007669"/>
    <property type="project" value="TreeGrafter"/>
</dbReference>
<dbReference type="FunFam" id="1.10.150.670:FF:000001">
    <property type="entry name" value="Crossover junction endonuclease MUS81"/>
    <property type="match status" value="1"/>
</dbReference>
<dbReference type="Pfam" id="PF21136">
    <property type="entry name" value="WHD_MUS81"/>
    <property type="match status" value="1"/>
</dbReference>
<comment type="subcellular location">
    <subcellularLocation>
        <location evidence="2">Nucleus</location>
        <location evidence="2">Nucleolus</location>
    </subcellularLocation>
</comment>
<keyword evidence="10 15" id="KW-0460">Magnesium</keyword>
<dbReference type="CDD" id="cd21036">
    <property type="entry name" value="WH_MUS81"/>
    <property type="match status" value="1"/>
</dbReference>
<evidence type="ECO:0000256" key="1">
    <source>
        <dbReference type="ARBA" id="ARBA00001946"/>
    </source>
</evidence>
<dbReference type="Pfam" id="PF21292">
    <property type="entry name" value="EME1-MUS81_C"/>
    <property type="match status" value="1"/>
</dbReference>
<dbReference type="EMBL" id="NDHI03003478">
    <property type="protein sequence ID" value="PNJ38472.1"/>
    <property type="molecule type" value="Genomic_DNA"/>
</dbReference>
<feature type="region of interest" description="Disordered" evidence="16">
    <location>
        <begin position="1"/>
        <end position="52"/>
    </location>
</feature>
<dbReference type="InterPro" id="IPR027421">
    <property type="entry name" value="DNA_pol_lamdba_lyase_dom_sf"/>
</dbReference>
<evidence type="ECO:0000256" key="12">
    <source>
        <dbReference type="ARBA" id="ARBA00023204"/>
    </source>
</evidence>
<evidence type="ECO:0000256" key="11">
    <source>
        <dbReference type="ARBA" id="ARBA00023172"/>
    </source>
</evidence>
<feature type="domain" description="ERCC4" evidence="17">
    <location>
        <begin position="400"/>
        <end position="502"/>
    </location>
</feature>
<dbReference type="Pfam" id="PF02732">
    <property type="entry name" value="ERCC4"/>
    <property type="match status" value="1"/>
</dbReference>
<comment type="cofactor">
    <cofactor evidence="1 15">
        <name>Mg(2+)</name>
        <dbReference type="ChEBI" id="CHEBI:18420"/>
    </cofactor>
</comment>
<dbReference type="EC" id="3.1.22.-" evidence="15"/>
<comment type="similarity">
    <text evidence="3 15">Belongs to the XPF family.</text>
</comment>
<dbReference type="Pfam" id="PF14716">
    <property type="entry name" value="HHH_8"/>
    <property type="match status" value="1"/>
</dbReference>
<dbReference type="SMART" id="SM00891">
    <property type="entry name" value="ERCC4"/>
    <property type="match status" value="1"/>
</dbReference>
<keyword evidence="12 15" id="KW-0234">DNA repair</keyword>
<dbReference type="GO" id="GO:0003677">
    <property type="term" value="F:DNA binding"/>
    <property type="evidence" value="ECO:0007669"/>
    <property type="project" value="UniProtKB-UniRule"/>
</dbReference>
<keyword evidence="7 15" id="KW-0255">Endonuclease</keyword>
<dbReference type="FunFam" id="1.10.150.110:FF:000001">
    <property type="entry name" value="Putative Crossover junction endonuclease MUS81"/>
    <property type="match status" value="1"/>
</dbReference>
<dbReference type="GO" id="GO:0006308">
    <property type="term" value="P:DNA catabolic process"/>
    <property type="evidence" value="ECO:0007669"/>
    <property type="project" value="UniProtKB-UniRule"/>
</dbReference>
<dbReference type="SUPFAM" id="SSF47802">
    <property type="entry name" value="DNA polymerase beta, N-terminal domain-like"/>
    <property type="match status" value="1"/>
</dbReference>
<evidence type="ECO:0000256" key="5">
    <source>
        <dbReference type="ARBA" id="ARBA00022722"/>
    </source>
</evidence>
<evidence type="ECO:0000256" key="6">
    <source>
        <dbReference type="ARBA" id="ARBA00022723"/>
    </source>
</evidence>
<feature type="compositionally biased region" description="Basic and acidic residues" evidence="16">
    <location>
        <begin position="214"/>
        <end position="223"/>
    </location>
</feature>
<dbReference type="InterPro" id="IPR036388">
    <property type="entry name" value="WH-like_DNA-bd_sf"/>
</dbReference>
<evidence type="ECO:0000256" key="3">
    <source>
        <dbReference type="ARBA" id="ARBA00010015"/>
    </source>
</evidence>
<dbReference type="InterPro" id="IPR010996">
    <property type="entry name" value="HHH_MUS81"/>
</dbReference>
<keyword evidence="9 15" id="KW-0378">Hydrolase</keyword>
<dbReference type="InterPro" id="IPR047416">
    <property type="entry name" value="XPF_nuclease_Mus81"/>
</dbReference>
<dbReference type="GO" id="GO:0000727">
    <property type="term" value="P:double-strand break repair via break-induced replication"/>
    <property type="evidence" value="ECO:0007669"/>
    <property type="project" value="UniProtKB-UniRule"/>
</dbReference>
<dbReference type="GO" id="GO:0005730">
    <property type="term" value="C:nucleolus"/>
    <property type="evidence" value="ECO:0007669"/>
    <property type="project" value="UniProtKB-SubCell"/>
</dbReference>
<dbReference type="FunFam" id="1.10.10.10:FF:000371">
    <property type="entry name" value="Crossover junction endonuclease MUS81"/>
    <property type="match status" value="1"/>
</dbReference>
<comment type="subunit">
    <text evidence="15">Interacts with EME1.</text>
</comment>
<keyword evidence="4" id="KW-0597">Phosphoprotein</keyword>
<evidence type="ECO:0000256" key="15">
    <source>
        <dbReference type="RuleBase" id="RU369042"/>
    </source>
</evidence>
<dbReference type="GO" id="GO:0008821">
    <property type="term" value="F:crossover junction DNA endonuclease activity"/>
    <property type="evidence" value="ECO:0007669"/>
    <property type="project" value="UniProtKB-UniRule"/>
</dbReference>